<dbReference type="EMBL" id="UZAN01039972">
    <property type="protein sequence ID" value="VDP67901.1"/>
    <property type="molecule type" value="Genomic_DNA"/>
</dbReference>
<gene>
    <name evidence="2" type="ORF">ECPE_LOCUS2946</name>
</gene>
<feature type="compositionally biased region" description="Low complexity" evidence="1">
    <location>
        <begin position="268"/>
        <end position="286"/>
    </location>
</feature>
<feature type="compositionally biased region" description="Polar residues" evidence="1">
    <location>
        <begin position="205"/>
        <end position="235"/>
    </location>
</feature>
<feature type="region of interest" description="Disordered" evidence="1">
    <location>
        <begin position="191"/>
        <end position="236"/>
    </location>
</feature>
<evidence type="ECO:0000313" key="3">
    <source>
        <dbReference type="Proteomes" id="UP000272942"/>
    </source>
</evidence>
<reference evidence="4" key="1">
    <citation type="submission" date="2016-06" db="UniProtKB">
        <authorList>
            <consortium name="WormBaseParasite"/>
        </authorList>
    </citation>
    <scope>IDENTIFICATION</scope>
</reference>
<feature type="region of interest" description="Disordered" evidence="1">
    <location>
        <begin position="255"/>
        <end position="286"/>
    </location>
</feature>
<evidence type="ECO:0000313" key="4">
    <source>
        <dbReference type="WBParaSite" id="ECPE_0000294901-mRNA-1"/>
    </source>
</evidence>
<evidence type="ECO:0000256" key="1">
    <source>
        <dbReference type="SAM" id="MobiDB-lite"/>
    </source>
</evidence>
<dbReference type="WBParaSite" id="ECPE_0000294901-mRNA-1">
    <property type="protein sequence ID" value="ECPE_0000294901-mRNA-1"/>
    <property type="gene ID" value="ECPE_0000294901"/>
</dbReference>
<protein>
    <submittedName>
        <fullName evidence="4">Ovule protein</fullName>
    </submittedName>
</protein>
<sequence length="286" mass="31550">MTAPNDGNRTPTPMQVHVYTDENGWTSLDPNVPLSQQPLAGTFFSSQVSPNDQSGFRAMYVESSVKSTSDQPQQRGMMITSGMPPMTTHDNQGRPQTPMQTIIYHSNQPFANIPPPPGFENFPPPMTWCPGTLPMPPGFQDNRFGENRTNEFGFPPALPGFHPPTPPIPMPWPTAPNGGPTVITAIHTTTSTAPMDDPRFHPSNPDGSPNTDRNVNNTVSEIQRSSTKPNLLDQNSIDRMRTLGHKWHHRQMNSCGDVHSMQSTPLKQDYNSQNSQQDLSQSTGPI</sequence>
<dbReference type="Proteomes" id="UP000272942">
    <property type="component" value="Unassembled WGS sequence"/>
</dbReference>
<evidence type="ECO:0000313" key="2">
    <source>
        <dbReference type="EMBL" id="VDP67901.1"/>
    </source>
</evidence>
<dbReference type="AlphaFoldDB" id="A0A183A7L1"/>
<proteinExistence type="predicted"/>
<reference evidence="2 3" key="2">
    <citation type="submission" date="2018-11" db="EMBL/GenBank/DDBJ databases">
        <authorList>
            <consortium name="Pathogen Informatics"/>
        </authorList>
    </citation>
    <scope>NUCLEOTIDE SEQUENCE [LARGE SCALE GENOMIC DNA]</scope>
    <source>
        <strain evidence="2 3">Egypt</strain>
    </source>
</reference>
<dbReference type="OrthoDB" id="6255241at2759"/>
<keyword evidence="3" id="KW-1185">Reference proteome</keyword>
<organism evidence="4">
    <name type="scientific">Echinostoma caproni</name>
    <dbReference type="NCBI Taxonomy" id="27848"/>
    <lineage>
        <taxon>Eukaryota</taxon>
        <taxon>Metazoa</taxon>
        <taxon>Spiralia</taxon>
        <taxon>Lophotrochozoa</taxon>
        <taxon>Platyhelminthes</taxon>
        <taxon>Trematoda</taxon>
        <taxon>Digenea</taxon>
        <taxon>Plagiorchiida</taxon>
        <taxon>Echinostomata</taxon>
        <taxon>Echinostomatoidea</taxon>
        <taxon>Echinostomatidae</taxon>
        <taxon>Echinostoma</taxon>
    </lineage>
</organism>
<name>A0A183A7L1_9TREM</name>
<accession>A0A183A7L1</accession>